<organism evidence="1 2">
    <name type="scientific">Naganishia cerealis</name>
    <dbReference type="NCBI Taxonomy" id="610337"/>
    <lineage>
        <taxon>Eukaryota</taxon>
        <taxon>Fungi</taxon>
        <taxon>Dikarya</taxon>
        <taxon>Basidiomycota</taxon>
        <taxon>Agaricomycotina</taxon>
        <taxon>Tremellomycetes</taxon>
        <taxon>Filobasidiales</taxon>
        <taxon>Filobasidiaceae</taxon>
        <taxon>Naganishia</taxon>
    </lineage>
</organism>
<reference evidence="1" key="1">
    <citation type="submission" date="2023-04" db="EMBL/GenBank/DDBJ databases">
        <title>Draft Genome sequencing of Naganishia species isolated from polar environments using Oxford Nanopore Technology.</title>
        <authorList>
            <person name="Leo P."/>
            <person name="Venkateswaran K."/>
        </authorList>
    </citation>
    <scope>NUCLEOTIDE SEQUENCE</scope>
    <source>
        <strain evidence="1">MNA-CCFEE 5261</strain>
    </source>
</reference>
<dbReference type="EMBL" id="JASBWR010000025">
    <property type="protein sequence ID" value="KAJ9107179.1"/>
    <property type="molecule type" value="Genomic_DNA"/>
</dbReference>
<proteinExistence type="predicted"/>
<dbReference type="Proteomes" id="UP001241377">
    <property type="component" value="Unassembled WGS sequence"/>
</dbReference>
<comment type="caution">
    <text evidence="1">The sequence shown here is derived from an EMBL/GenBank/DDBJ whole genome shotgun (WGS) entry which is preliminary data.</text>
</comment>
<evidence type="ECO:0000313" key="1">
    <source>
        <dbReference type="EMBL" id="KAJ9107179.1"/>
    </source>
</evidence>
<keyword evidence="2" id="KW-1185">Reference proteome</keyword>
<evidence type="ECO:0000313" key="2">
    <source>
        <dbReference type="Proteomes" id="UP001241377"/>
    </source>
</evidence>
<name>A0ACC2W7J5_9TREE</name>
<protein>
    <submittedName>
        <fullName evidence="1">Uncharacterized protein</fullName>
    </submittedName>
</protein>
<gene>
    <name evidence="1" type="ORF">QFC19_002839</name>
</gene>
<accession>A0ACC2W7J5</accession>
<sequence length="942" mass="103767">MSNSREREIGGDDADREDGTEDEKECIKDEQAKNGKQGKRKLACMPCRDIKARCLLAQPDSAPQDPCKRCVRLGLQCVYTPKRRPTRYTKVGIHSDRSGDGQSLPGSPAAMTGASIITSNSAAATYASNPADAYSPFSNAIDPSLGLKYGHHSHANPRTASSGIWTYGNLSTGFGVAGEYDTSATRTSIQPAGIHDRDDSTRKREEDQPLGPHYSGRTEDYGMSATGSESESTPAIAATTLPGSHRDSSSAKIALARTSADITHRGFDNNSSTPAQAATGMDIVSDLSRMRSSAPGNARSTGTDAAYRLPIPTFGYSSTVKETGQGMEARMTSYERYYGAVPETLDTFASRTRDRKGYQPIKETPVEAGGQYRPHSLSMIVHAPPEDSTVYRGDNSDSQGDAVRAHKRRRTASPPTNNSTEKTKPSSTGISPDEAMNEVTNAGKYDAVRYDREEAEENGRGMDWISLMMRKRGGFEGTECPMTLGLVTEDDVRFLFDQYHNKLNTYVGLLDPSLHTITYVRSRSPILMTAICCAASQAYLPEKYLPLVARANFMIGRAFERADVNLELCQALSILSVWKDGVESTDRGAWLKVGQAIRIGYALGLDKPGRRPLPEDEFEARQIIDRERTWRQLSAFDRSSAQEVEKWLLDHPSVVCYSDAMQACSATIGFIFLTLSTHNKTAEDDQLHRMVLHNMQYDLDTWKERWLGDHPPARLHPRSRAIVGFYGVSVAFDIAVFKRRCFQKSRSDTQLIMEAANEAITVLEYIVNSLVPQDVLSFAPDIVPIKAARSAVFLVSHLSNIEPDIAIKVTSLIQEIADQFKRHSRGRDIAYYQHKFFSRLLSIATPGVTRHASRRPSLGPSDNDGNLASTGIKANISTEHDGSVNAANLVQHINFSLNSTQQDQAQQSRDAIIDDQVLMENLLLQSQDWFPLDLFTGTGGLL</sequence>